<dbReference type="EMBL" id="LR797502">
    <property type="protein sequence ID" value="CAB4220929.1"/>
    <property type="molecule type" value="Genomic_DNA"/>
</dbReference>
<dbReference type="CDD" id="cd02440">
    <property type="entry name" value="AdoMet_MTases"/>
    <property type="match status" value="1"/>
</dbReference>
<dbReference type="SUPFAM" id="SSF53335">
    <property type="entry name" value="S-adenosyl-L-methionine-dependent methyltransferases"/>
    <property type="match status" value="1"/>
</dbReference>
<name>A0A6J5QW17_9CAUD</name>
<evidence type="ECO:0000313" key="2">
    <source>
        <dbReference type="EMBL" id="CAB4164117.1"/>
    </source>
</evidence>
<dbReference type="EMBL" id="LR797099">
    <property type="protein sequence ID" value="CAB4186707.1"/>
    <property type="molecule type" value="Genomic_DNA"/>
</dbReference>
<accession>A0A6J5QW17</accession>
<evidence type="ECO:0000259" key="1">
    <source>
        <dbReference type="Pfam" id="PF08241"/>
    </source>
</evidence>
<reference evidence="4" key="1">
    <citation type="submission" date="2020-05" db="EMBL/GenBank/DDBJ databases">
        <authorList>
            <person name="Chiriac C."/>
            <person name="Salcher M."/>
            <person name="Ghai R."/>
            <person name="Kavagutti S V."/>
        </authorList>
    </citation>
    <scope>NUCLEOTIDE SEQUENCE</scope>
</reference>
<dbReference type="GO" id="GO:0008757">
    <property type="term" value="F:S-adenosylmethionine-dependent methyltransferase activity"/>
    <property type="evidence" value="ECO:0007669"/>
    <property type="project" value="InterPro"/>
</dbReference>
<dbReference type="Pfam" id="PF08241">
    <property type="entry name" value="Methyltransf_11"/>
    <property type="match status" value="1"/>
</dbReference>
<protein>
    <submittedName>
        <fullName evidence="4">AdoMet_MTases domain containing protein</fullName>
    </submittedName>
</protein>
<evidence type="ECO:0000313" key="4">
    <source>
        <dbReference type="EMBL" id="CAB4186707.1"/>
    </source>
</evidence>
<proteinExistence type="predicted"/>
<dbReference type="Gene3D" id="3.40.50.150">
    <property type="entry name" value="Vaccinia Virus protein VP39"/>
    <property type="match status" value="1"/>
</dbReference>
<evidence type="ECO:0000313" key="5">
    <source>
        <dbReference type="EMBL" id="CAB4220929.1"/>
    </source>
</evidence>
<gene>
    <name evidence="4" type="ORF">UFOVP1146_53</name>
    <name evidence="5" type="ORF">UFOVP1638_92</name>
    <name evidence="2" type="ORF">UFOVP812_386</name>
    <name evidence="3" type="ORF">UFOVP818_179</name>
</gene>
<feature type="domain" description="Methyltransferase type 11" evidence="1">
    <location>
        <begin position="61"/>
        <end position="115"/>
    </location>
</feature>
<dbReference type="EMBL" id="LR796758">
    <property type="protein sequence ID" value="CAB4164117.1"/>
    <property type="molecule type" value="Genomic_DNA"/>
</dbReference>
<dbReference type="InterPro" id="IPR029063">
    <property type="entry name" value="SAM-dependent_MTases_sf"/>
</dbReference>
<evidence type="ECO:0000313" key="3">
    <source>
        <dbReference type="EMBL" id="CAB4165643.1"/>
    </source>
</evidence>
<dbReference type="InterPro" id="IPR013216">
    <property type="entry name" value="Methyltransf_11"/>
</dbReference>
<organism evidence="4">
    <name type="scientific">uncultured Caudovirales phage</name>
    <dbReference type="NCBI Taxonomy" id="2100421"/>
    <lineage>
        <taxon>Viruses</taxon>
        <taxon>Duplodnaviria</taxon>
        <taxon>Heunggongvirae</taxon>
        <taxon>Uroviricota</taxon>
        <taxon>Caudoviricetes</taxon>
        <taxon>Peduoviridae</taxon>
        <taxon>Maltschvirus</taxon>
        <taxon>Maltschvirus maltsch</taxon>
    </lineage>
</organism>
<sequence length="171" mass="19728">MHPSSMNNMKKLFNKYITDDFIGDECKILDFGGTDIRNAGTYYELVNTNEKIKYYGVDLQAGPGVSIVLDDPYKVPLEDNYADVVISGQMFEHCEFFWLSFIEMVRVVKTGGYILLIAPMTGKVHRYPVDCWRFYPDAYAALARWGNVELIDAWTDYEGSKWWDQVGAFKK</sequence>
<dbReference type="EMBL" id="LR796776">
    <property type="protein sequence ID" value="CAB4165643.1"/>
    <property type="molecule type" value="Genomic_DNA"/>
</dbReference>